<keyword evidence="6" id="KW-1015">Disulfide bond</keyword>
<comment type="similarity">
    <text evidence="1">Belongs to the nuclease type I family.</text>
</comment>
<dbReference type="GO" id="GO:0046872">
    <property type="term" value="F:metal ion binding"/>
    <property type="evidence" value="ECO:0007669"/>
    <property type="project" value="UniProtKB-KW"/>
</dbReference>
<keyword evidence="8" id="KW-0732">Signal</keyword>
<dbReference type="GO" id="GO:0016788">
    <property type="term" value="F:hydrolase activity, acting on ester bonds"/>
    <property type="evidence" value="ECO:0007669"/>
    <property type="project" value="InterPro"/>
</dbReference>
<protein>
    <submittedName>
        <fullName evidence="9">p1 s1</fullName>
    </submittedName>
</protein>
<dbReference type="EMBL" id="CCKQ01002293">
    <property type="protein sequence ID" value="CDW73384.1"/>
    <property type="molecule type" value="Genomic_DNA"/>
</dbReference>
<gene>
    <name evidence="9" type="primary">Contig4207.g4505</name>
    <name evidence="9" type="ORF">STYLEM_2360</name>
</gene>
<dbReference type="InParanoid" id="A0A077ZUY3"/>
<dbReference type="PANTHER" id="PTHR33146">
    <property type="entry name" value="ENDONUCLEASE 4"/>
    <property type="match status" value="1"/>
</dbReference>
<keyword evidence="5" id="KW-0378">Hydrolase</keyword>
<keyword evidence="3" id="KW-0479">Metal-binding</keyword>
<dbReference type="CDD" id="cd11010">
    <property type="entry name" value="S1-P1_nuclease"/>
    <property type="match status" value="1"/>
</dbReference>
<dbReference type="AlphaFoldDB" id="A0A077ZUY3"/>
<evidence type="ECO:0000256" key="1">
    <source>
        <dbReference type="ARBA" id="ARBA00009547"/>
    </source>
</evidence>
<feature type="chain" id="PRO_5001729056" evidence="8">
    <location>
        <begin position="19"/>
        <end position="311"/>
    </location>
</feature>
<dbReference type="PANTHER" id="PTHR33146:SF10">
    <property type="entry name" value="STRAND-SPECIFIC NUCLEASE, PUTATIVE-RELATED"/>
    <property type="match status" value="1"/>
</dbReference>
<dbReference type="GO" id="GO:0006308">
    <property type="term" value="P:DNA catabolic process"/>
    <property type="evidence" value="ECO:0007669"/>
    <property type="project" value="InterPro"/>
</dbReference>
<keyword evidence="4" id="KW-0255">Endonuclease</keyword>
<name>A0A077ZUY3_STYLE</name>
<evidence type="ECO:0000256" key="5">
    <source>
        <dbReference type="ARBA" id="ARBA00022801"/>
    </source>
</evidence>
<evidence type="ECO:0000256" key="8">
    <source>
        <dbReference type="SAM" id="SignalP"/>
    </source>
</evidence>
<dbReference type="OrthoDB" id="441446at2759"/>
<dbReference type="GO" id="GO:0004519">
    <property type="term" value="F:endonuclease activity"/>
    <property type="evidence" value="ECO:0007669"/>
    <property type="project" value="UniProtKB-KW"/>
</dbReference>
<feature type="signal peptide" evidence="8">
    <location>
        <begin position="1"/>
        <end position="18"/>
    </location>
</feature>
<dbReference type="FunCoup" id="A0A077ZUY3">
    <property type="interactions" value="4"/>
</dbReference>
<evidence type="ECO:0000256" key="3">
    <source>
        <dbReference type="ARBA" id="ARBA00022723"/>
    </source>
</evidence>
<keyword evidence="10" id="KW-1185">Reference proteome</keyword>
<accession>A0A077ZUY3</accession>
<dbReference type="InterPro" id="IPR008947">
    <property type="entry name" value="PLipase_C/P1_nuclease_dom_sf"/>
</dbReference>
<evidence type="ECO:0000313" key="9">
    <source>
        <dbReference type="EMBL" id="CDW73384.1"/>
    </source>
</evidence>
<reference evidence="9 10" key="1">
    <citation type="submission" date="2014-06" db="EMBL/GenBank/DDBJ databases">
        <authorList>
            <person name="Swart Estienne"/>
        </authorList>
    </citation>
    <scope>NUCLEOTIDE SEQUENCE [LARGE SCALE GENOMIC DNA]</scope>
    <source>
        <strain evidence="9 10">130c</strain>
    </source>
</reference>
<dbReference type="InterPro" id="IPR003154">
    <property type="entry name" value="S1/P1nuclease"/>
</dbReference>
<dbReference type="SUPFAM" id="SSF48537">
    <property type="entry name" value="Phospholipase C/P1 nuclease"/>
    <property type="match status" value="1"/>
</dbReference>
<organism evidence="9 10">
    <name type="scientific">Stylonychia lemnae</name>
    <name type="common">Ciliate</name>
    <dbReference type="NCBI Taxonomy" id="5949"/>
    <lineage>
        <taxon>Eukaryota</taxon>
        <taxon>Sar</taxon>
        <taxon>Alveolata</taxon>
        <taxon>Ciliophora</taxon>
        <taxon>Intramacronucleata</taxon>
        <taxon>Spirotrichea</taxon>
        <taxon>Stichotrichia</taxon>
        <taxon>Sporadotrichida</taxon>
        <taxon>Oxytrichidae</taxon>
        <taxon>Stylonychinae</taxon>
        <taxon>Stylonychia</taxon>
    </lineage>
</organism>
<evidence type="ECO:0000256" key="4">
    <source>
        <dbReference type="ARBA" id="ARBA00022759"/>
    </source>
</evidence>
<dbReference type="Pfam" id="PF02265">
    <property type="entry name" value="S1-P1_nuclease"/>
    <property type="match status" value="1"/>
</dbReference>
<keyword evidence="2" id="KW-0540">Nuclease</keyword>
<dbReference type="Gene3D" id="1.10.575.10">
    <property type="entry name" value="P1 Nuclease"/>
    <property type="match status" value="1"/>
</dbReference>
<evidence type="ECO:0000256" key="7">
    <source>
        <dbReference type="ARBA" id="ARBA00023180"/>
    </source>
</evidence>
<dbReference type="Proteomes" id="UP000039865">
    <property type="component" value="Unassembled WGS sequence"/>
</dbReference>
<sequence>MIKQSLLVLACFLSVSQAWWRNGHLMTARVAYDQLSKTHPHVLEKANQMLKGLSDYTTFERDYPFVECASWADEIKNQGLDLQSHWHFVDDPFFDEGYQKPDWYPEAYNVTWALKEFVKYLSKDPKPQNDPQIPVLFGEGFNLRLMIHYVGDIHQPLHSVSRFTQQFPDGDEGGNFFMLKEFDGITELHALWDSVVSAFSNDHDLPLNSTTWQFFGDNSLRIQQENPRESFDNLDRPIDQWHLEGYQIASDFAYKNIQQNEIPSQEYLQQGIKIAERQIAKGGYRLANLLVKMWDKNHTMTQQFEEKTFLQ</sequence>
<proteinExistence type="inferred from homology"/>
<evidence type="ECO:0000256" key="6">
    <source>
        <dbReference type="ARBA" id="ARBA00023157"/>
    </source>
</evidence>
<keyword evidence="7" id="KW-0325">Glycoprotein</keyword>
<evidence type="ECO:0000313" key="10">
    <source>
        <dbReference type="Proteomes" id="UP000039865"/>
    </source>
</evidence>
<dbReference type="OMA" id="LRYFIHI"/>
<dbReference type="GO" id="GO:0003676">
    <property type="term" value="F:nucleic acid binding"/>
    <property type="evidence" value="ECO:0007669"/>
    <property type="project" value="InterPro"/>
</dbReference>
<evidence type="ECO:0000256" key="2">
    <source>
        <dbReference type="ARBA" id="ARBA00022722"/>
    </source>
</evidence>